<feature type="domain" description="C2H2-type" evidence="11">
    <location>
        <begin position="283"/>
        <end position="310"/>
    </location>
</feature>
<protein>
    <recommendedName>
        <fullName evidence="11">C2H2-type domain-containing protein</fullName>
    </recommendedName>
</protein>
<feature type="non-terminal residue" evidence="12">
    <location>
        <position position="582"/>
    </location>
</feature>
<evidence type="ECO:0000256" key="1">
    <source>
        <dbReference type="ARBA" id="ARBA00004123"/>
    </source>
</evidence>
<feature type="domain" description="C2H2-type" evidence="11">
    <location>
        <begin position="171"/>
        <end position="198"/>
    </location>
</feature>
<feature type="compositionally biased region" description="Acidic residues" evidence="10">
    <location>
        <begin position="421"/>
        <end position="434"/>
    </location>
</feature>
<feature type="domain" description="C2H2-type" evidence="11">
    <location>
        <begin position="199"/>
        <end position="226"/>
    </location>
</feature>
<dbReference type="InterPro" id="IPR050717">
    <property type="entry name" value="C2H2-ZF_Transcription_Reg"/>
</dbReference>
<keyword evidence="4 9" id="KW-0863">Zinc-finger</keyword>
<reference evidence="12 13" key="1">
    <citation type="submission" date="2024-05" db="EMBL/GenBank/DDBJ databases">
        <authorList>
            <person name="Wallberg A."/>
        </authorList>
    </citation>
    <scope>NUCLEOTIDE SEQUENCE [LARGE SCALE GENOMIC DNA]</scope>
</reference>
<accession>A0AAV2RN71</accession>
<comment type="subcellular location">
    <subcellularLocation>
        <location evidence="1">Nucleus</location>
    </subcellularLocation>
</comment>
<feature type="compositionally biased region" description="Basic and acidic residues" evidence="10">
    <location>
        <begin position="365"/>
        <end position="380"/>
    </location>
</feature>
<dbReference type="AlphaFoldDB" id="A0AAV2RN71"/>
<dbReference type="FunFam" id="3.30.160.60:FF:000624">
    <property type="entry name" value="zinc finger protein 697"/>
    <property type="match status" value="1"/>
</dbReference>
<feature type="compositionally biased region" description="Basic residues" evidence="10">
    <location>
        <begin position="391"/>
        <end position="417"/>
    </location>
</feature>
<dbReference type="InterPro" id="IPR013087">
    <property type="entry name" value="Znf_C2H2_type"/>
</dbReference>
<keyword evidence="2" id="KW-0479">Metal-binding</keyword>
<dbReference type="PANTHER" id="PTHR14196">
    <property type="entry name" value="ODD-SKIPPED - RELATED"/>
    <property type="match status" value="1"/>
</dbReference>
<proteinExistence type="predicted"/>
<evidence type="ECO:0000256" key="4">
    <source>
        <dbReference type="ARBA" id="ARBA00022771"/>
    </source>
</evidence>
<keyword evidence="13" id="KW-1185">Reference proteome</keyword>
<keyword evidence="8" id="KW-0539">Nucleus</keyword>
<dbReference type="Pfam" id="PF00096">
    <property type="entry name" value="zf-C2H2"/>
    <property type="match status" value="6"/>
</dbReference>
<dbReference type="EMBL" id="CAXKWB010026376">
    <property type="protein sequence ID" value="CAL4130085.1"/>
    <property type="molecule type" value="Genomic_DNA"/>
</dbReference>
<dbReference type="FunFam" id="3.30.160.60:FF:000478">
    <property type="entry name" value="Zinc finger protein 133"/>
    <property type="match status" value="1"/>
</dbReference>
<evidence type="ECO:0000313" key="12">
    <source>
        <dbReference type="EMBL" id="CAL4130085.1"/>
    </source>
</evidence>
<dbReference type="FunFam" id="3.30.160.60:FF:000446">
    <property type="entry name" value="Zinc finger protein"/>
    <property type="match status" value="1"/>
</dbReference>
<dbReference type="PROSITE" id="PS00028">
    <property type="entry name" value="ZINC_FINGER_C2H2_1"/>
    <property type="match status" value="6"/>
</dbReference>
<dbReference type="GO" id="GO:0000977">
    <property type="term" value="F:RNA polymerase II transcription regulatory region sequence-specific DNA binding"/>
    <property type="evidence" value="ECO:0007669"/>
    <property type="project" value="TreeGrafter"/>
</dbReference>
<evidence type="ECO:0000313" key="13">
    <source>
        <dbReference type="Proteomes" id="UP001497623"/>
    </source>
</evidence>
<evidence type="ECO:0000256" key="3">
    <source>
        <dbReference type="ARBA" id="ARBA00022737"/>
    </source>
</evidence>
<gene>
    <name evidence="12" type="ORF">MNOR_LOCUS26416</name>
</gene>
<sequence length="582" mass="65383">MLFMLYLGNGDFDQFRVVQLMNFALNQKKYSDSLSCTDCNVEYLKTVGTGLGNVQAIPVSTVQGVTVNTGAGGVQTITGLANVQGLWYTTNYTTDGSLGQILTTGTAVPAVQVELGTSDIARQFNQQVQTQYGNIQVQVGNIQPQQPTTKVEPEEQKVSKPRIRQTGGERVPCPECGKTVSCNATLRDHMRTHTGERPFQCSECGLAFAQRSNLRMHKRLHTGERPYMCGICGKTFARSSHLPAHMRTHTGEKPYVCQECGHAFITAQQLKNHFRVHTGEKPWKCDLCDAAFTHSSSLSTHKKKHTGQKPYTCEKCKKQFFFSSALDKHMKVHSKSRPFKCENCDKAFKYKESLTVHKDKYCGREISKKPRAARKPDAKKPGPKPGSGRKYVQKRKGRPRGRPRKRGRWGKRGRPKKTVKDEDEEDEDFDGDLEEITDFQEQDPIEEEENVPEAEVEIGFSDPLFINPKIDTKDASIPLNNTEPVQIKIEHQQLQTDIHAADQLQTATNTIHIDDTTALTIVSAEEAEQHAMVETANGSVQLVTLHSQLPLQLVQQDAQGQVTTHQLITRDGVQMWYPRQYQ</sequence>
<feature type="region of interest" description="Disordered" evidence="10">
    <location>
        <begin position="365"/>
        <end position="434"/>
    </location>
</feature>
<evidence type="ECO:0000256" key="9">
    <source>
        <dbReference type="PROSITE-ProRule" id="PRU00042"/>
    </source>
</evidence>
<evidence type="ECO:0000259" key="11">
    <source>
        <dbReference type="PROSITE" id="PS50157"/>
    </source>
</evidence>
<dbReference type="Proteomes" id="UP001497623">
    <property type="component" value="Unassembled WGS sequence"/>
</dbReference>
<evidence type="ECO:0000256" key="8">
    <source>
        <dbReference type="ARBA" id="ARBA00023242"/>
    </source>
</evidence>
<name>A0AAV2RN71_MEGNR</name>
<dbReference type="GO" id="GO:0005634">
    <property type="term" value="C:nucleus"/>
    <property type="evidence" value="ECO:0007669"/>
    <property type="project" value="UniProtKB-SubCell"/>
</dbReference>
<evidence type="ECO:0000256" key="10">
    <source>
        <dbReference type="SAM" id="MobiDB-lite"/>
    </source>
</evidence>
<keyword evidence="6" id="KW-0805">Transcription regulation</keyword>
<evidence type="ECO:0000256" key="2">
    <source>
        <dbReference type="ARBA" id="ARBA00022723"/>
    </source>
</evidence>
<dbReference type="GO" id="GO:0000981">
    <property type="term" value="F:DNA-binding transcription factor activity, RNA polymerase II-specific"/>
    <property type="evidence" value="ECO:0007669"/>
    <property type="project" value="TreeGrafter"/>
</dbReference>
<feature type="domain" description="C2H2-type" evidence="11">
    <location>
        <begin position="311"/>
        <end position="338"/>
    </location>
</feature>
<dbReference type="FunFam" id="3.30.160.60:FF:000099">
    <property type="entry name" value="Zinc finger protein 79"/>
    <property type="match status" value="1"/>
</dbReference>
<dbReference type="Gene3D" id="3.30.160.60">
    <property type="entry name" value="Classic Zinc Finger"/>
    <property type="match status" value="7"/>
</dbReference>
<feature type="domain" description="C2H2-type" evidence="11">
    <location>
        <begin position="227"/>
        <end position="254"/>
    </location>
</feature>
<feature type="domain" description="C2H2-type" evidence="11">
    <location>
        <begin position="339"/>
        <end position="370"/>
    </location>
</feature>
<dbReference type="PROSITE" id="PS50157">
    <property type="entry name" value="ZINC_FINGER_C2H2_2"/>
    <property type="match status" value="7"/>
</dbReference>
<keyword evidence="7" id="KW-0804">Transcription</keyword>
<feature type="domain" description="C2H2-type" evidence="11">
    <location>
        <begin position="255"/>
        <end position="282"/>
    </location>
</feature>
<dbReference type="FunFam" id="3.30.160.60:FF:002343">
    <property type="entry name" value="Zinc finger protein 33A"/>
    <property type="match status" value="1"/>
</dbReference>
<dbReference type="FunFam" id="3.30.160.60:FF:000417">
    <property type="entry name" value="Zinc finger protein"/>
    <property type="match status" value="1"/>
</dbReference>
<evidence type="ECO:0000256" key="5">
    <source>
        <dbReference type="ARBA" id="ARBA00022833"/>
    </source>
</evidence>
<dbReference type="PANTHER" id="PTHR14196:SF12">
    <property type="entry name" value="ZINC FINGER PROTEIN 208-LIKE"/>
    <property type="match status" value="1"/>
</dbReference>
<organism evidence="12 13">
    <name type="scientific">Meganyctiphanes norvegica</name>
    <name type="common">Northern krill</name>
    <name type="synonym">Thysanopoda norvegica</name>
    <dbReference type="NCBI Taxonomy" id="48144"/>
    <lineage>
        <taxon>Eukaryota</taxon>
        <taxon>Metazoa</taxon>
        <taxon>Ecdysozoa</taxon>
        <taxon>Arthropoda</taxon>
        <taxon>Crustacea</taxon>
        <taxon>Multicrustacea</taxon>
        <taxon>Malacostraca</taxon>
        <taxon>Eumalacostraca</taxon>
        <taxon>Eucarida</taxon>
        <taxon>Euphausiacea</taxon>
        <taxon>Euphausiidae</taxon>
        <taxon>Meganyctiphanes</taxon>
    </lineage>
</organism>
<evidence type="ECO:0000256" key="7">
    <source>
        <dbReference type="ARBA" id="ARBA00023163"/>
    </source>
</evidence>
<dbReference type="GO" id="GO:0008270">
    <property type="term" value="F:zinc ion binding"/>
    <property type="evidence" value="ECO:0007669"/>
    <property type="project" value="UniProtKB-KW"/>
</dbReference>
<dbReference type="SMART" id="SM00355">
    <property type="entry name" value="ZnF_C2H2"/>
    <property type="match status" value="7"/>
</dbReference>
<dbReference type="FunFam" id="3.30.160.60:FF:001158">
    <property type="entry name" value="zinc finger protein 22"/>
    <property type="match status" value="1"/>
</dbReference>
<comment type="caution">
    <text evidence="12">The sequence shown here is derived from an EMBL/GenBank/DDBJ whole genome shotgun (WGS) entry which is preliminary data.</text>
</comment>
<dbReference type="InterPro" id="IPR036236">
    <property type="entry name" value="Znf_C2H2_sf"/>
</dbReference>
<keyword evidence="5" id="KW-0862">Zinc</keyword>
<dbReference type="Pfam" id="PF13894">
    <property type="entry name" value="zf-C2H2_4"/>
    <property type="match status" value="1"/>
</dbReference>
<dbReference type="SUPFAM" id="SSF57667">
    <property type="entry name" value="beta-beta-alpha zinc fingers"/>
    <property type="match status" value="4"/>
</dbReference>
<evidence type="ECO:0000256" key="6">
    <source>
        <dbReference type="ARBA" id="ARBA00023015"/>
    </source>
</evidence>
<feature type="region of interest" description="Disordered" evidence="10">
    <location>
        <begin position="145"/>
        <end position="170"/>
    </location>
</feature>
<keyword evidence="3" id="KW-0677">Repeat</keyword>